<evidence type="ECO:0000256" key="4">
    <source>
        <dbReference type="ARBA" id="ARBA00022827"/>
    </source>
</evidence>
<feature type="domain" description="FAD/NAD(P)-binding" evidence="8">
    <location>
        <begin position="11"/>
        <end position="335"/>
    </location>
</feature>
<evidence type="ECO:0000313" key="9">
    <source>
        <dbReference type="EMBL" id="CCI83599.1"/>
    </source>
</evidence>
<evidence type="ECO:0000256" key="7">
    <source>
        <dbReference type="ARBA" id="ARBA00047599"/>
    </source>
</evidence>
<evidence type="ECO:0000313" key="11">
    <source>
        <dbReference type="Proteomes" id="UP000006078"/>
    </source>
</evidence>
<dbReference type="OrthoDB" id="9781621at2"/>
<dbReference type="EMBL" id="CAJZ01000117">
    <property type="protein sequence ID" value="CCI83599.1"/>
    <property type="molecule type" value="Genomic_DNA"/>
</dbReference>
<dbReference type="PATRIC" id="fig|883169.3.peg.593"/>
<dbReference type="Gene3D" id="3.50.50.100">
    <property type="match status" value="1"/>
</dbReference>
<keyword evidence="4" id="KW-0274">FAD</keyword>
<gene>
    <name evidence="9" type="primary">ndh</name>
    <name evidence="9" type="ORF">BN46_0868</name>
    <name evidence="10" type="ORF">HMPREF9719_00621</name>
</gene>
<keyword evidence="3" id="KW-0285">Flavoprotein</keyword>
<dbReference type="SUPFAM" id="SSF51905">
    <property type="entry name" value="FAD/NAD(P)-binding domain"/>
    <property type="match status" value="1"/>
</dbReference>
<dbReference type="EMBL" id="AHAE01000032">
    <property type="protein sequence ID" value="EJZ82396.1"/>
    <property type="molecule type" value="Genomic_DNA"/>
</dbReference>
<organism evidence="9 12">
    <name type="scientific">Corynebacterium otitidis ATCC 51513</name>
    <dbReference type="NCBI Taxonomy" id="883169"/>
    <lineage>
        <taxon>Bacteria</taxon>
        <taxon>Bacillati</taxon>
        <taxon>Actinomycetota</taxon>
        <taxon>Actinomycetes</taxon>
        <taxon>Mycobacteriales</taxon>
        <taxon>Corynebacteriaceae</taxon>
        <taxon>Corynebacterium</taxon>
    </lineage>
</organism>
<comment type="catalytic activity">
    <reaction evidence="7">
        <text>a quinone + NADH + H(+) = a quinol + NAD(+)</text>
        <dbReference type="Rhea" id="RHEA:46160"/>
        <dbReference type="ChEBI" id="CHEBI:15378"/>
        <dbReference type="ChEBI" id="CHEBI:24646"/>
        <dbReference type="ChEBI" id="CHEBI:57540"/>
        <dbReference type="ChEBI" id="CHEBI:57945"/>
        <dbReference type="ChEBI" id="CHEBI:132124"/>
        <dbReference type="EC" id="1.6.5.9"/>
    </reaction>
</comment>
<sequence length="457" mass="50466">MAFRPDTGRRHVIIVGAGFAGVFAARELKNADVDVTLIDRENHHLFSPLLYQVATGLLSPGDIAPANRQILDDLDNLYIVKGEVKDINVDEQTVTADIGPSRRDFEYDDLILASGGNQSYFGNDHFAQYAPGLKTLDDALEIRGRFIDAFERAELTDDPEERQKLLNFVIIGAGPTGVELAGQLSEMAHRTLSGEFRNINPDNVKIYLLDGAPQVLPPFGKKLGRKAQRMLEKLGIEVRLNAMVSNVDATSVSYKTKDGDEVTLESYAKVWSAGVSASSLGARIAEQVGIDPDRGGKIPVNEDLTVGDKDNVFIVGDVMSRDKLPGVAQVAIQSGVYAAQQIAKRAEGEDPKDREPFSYYDKGSMAIISRFKAVAKIGDSELAGLVPWFMWLGVHLWYMSGRRSRFNALVSWVSNIFSRRRGELTTTRQQVVGRTGLDKLAEEKPEEFEAIYSRKNK</sequence>
<dbReference type="PRINTS" id="PR00368">
    <property type="entry name" value="FADPNR"/>
</dbReference>
<dbReference type="InterPro" id="IPR023753">
    <property type="entry name" value="FAD/NAD-binding_dom"/>
</dbReference>
<comment type="similarity">
    <text evidence="1">Belongs to the NADH dehydrogenase family.</text>
</comment>
<dbReference type="PANTHER" id="PTHR43706">
    <property type="entry name" value="NADH DEHYDROGENASE"/>
    <property type="match status" value="1"/>
</dbReference>
<dbReference type="Pfam" id="PF07992">
    <property type="entry name" value="Pyr_redox_2"/>
    <property type="match status" value="1"/>
</dbReference>
<dbReference type="Proteomes" id="UP000011016">
    <property type="component" value="Unassembled WGS sequence"/>
</dbReference>
<dbReference type="STRING" id="29321.AAV33_00485"/>
<dbReference type="Proteomes" id="UP000006078">
    <property type="component" value="Unassembled WGS sequence"/>
</dbReference>
<evidence type="ECO:0000256" key="1">
    <source>
        <dbReference type="ARBA" id="ARBA00005272"/>
    </source>
</evidence>
<dbReference type="InterPro" id="IPR045024">
    <property type="entry name" value="NDH-2"/>
</dbReference>
<dbReference type="AlphaFoldDB" id="I7LC30"/>
<accession>I7LC30</accession>
<protein>
    <recommendedName>
        <fullName evidence="2">NADH:ubiquinone reductase (non-electrogenic)</fullName>
        <ecNumber evidence="2">1.6.5.9</ecNumber>
    </recommendedName>
</protein>
<dbReference type="PANTHER" id="PTHR43706:SF47">
    <property type="entry name" value="EXTERNAL NADH-UBIQUINONE OXIDOREDUCTASE 1, MITOCHONDRIAL-RELATED"/>
    <property type="match status" value="1"/>
</dbReference>
<evidence type="ECO:0000259" key="8">
    <source>
        <dbReference type="Pfam" id="PF07992"/>
    </source>
</evidence>
<reference evidence="10 11" key="2">
    <citation type="submission" date="2012-08" db="EMBL/GenBank/DDBJ databases">
        <title>The Genome Sequence of Turicella otitidis ATCC 51513.</title>
        <authorList>
            <consortium name="The Broad Institute Genome Sequencing Platform"/>
            <person name="Earl A."/>
            <person name="Ward D."/>
            <person name="Feldgarden M."/>
            <person name="Gevers D."/>
            <person name="Huys G."/>
            <person name="Walker B."/>
            <person name="Young S.K."/>
            <person name="Zeng Q."/>
            <person name="Gargeya S."/>
            <person name="Fitzgerald M."/>
            <person name="Haas B."/>
            <person name="Abouelleil A."/>
            <person name="Alvarado L."/>
            <person name="Arachchi H.M."/>
            <person name="Berlin A.M."/>
            <person name="Chapman S.B."/>
            <person name="Goldberg J."/>
            <person name="Griggs A."/>
            <person name="Gujja S."/>
            <person name="Hansen M."/>
            <person name="Howarth C."/>
            <person name="Imamovic A."/>
            <person name="Larimer J."/>
            <person name="McCowen C."/>
            <person name="Montmayeur A."/>
            <person name="Murphy C."/>
            <person name="Neiman D."/>
            <person name="Pearson M."/>
            <person name="Priest M."/>
            <person name="Roberts A."/>
            <person name="Saif S."/>
            <person name="Shea T."/>
            <person name="Sisk P."/>
            <person name="Sykes S."/>
            <person name="Wortman J."/>
            <person name="Nusbaum C."/>
            <person name="Birren B."/>
        </authorList>
    </citation>
    <scope>NUCLEOTIDE SEQUENCE [LARGE SCALE GENOMIC DNA]</scope>
    <source>
        <strain evidence="10 11">ATCC 51513</strain>
    </source>
</reference>
<keyword evidence="6" id="KW-0520">NAD</keyword>
<dbReference type="RefSeq" id="WP_004600511.1">
    <property type="nucleotide sequence ID" value="NZ_HF541866.1"/>
</dbReference>
<evidence type="ECO:0000256" key="6">
    <source>
        <dbReference type="ARBA" id="ARBA00023027"/>
    </source>
</evidence>
<evidence type="ECO:0000256" key="2">
    <source>
        <dbReference type="ARBA" id="ARBA00012637"/>
    </source>
</evidence>
<evidence type="ECO:0000256" key="3">
    <source>
        <dbReference type="ARBA" id="ARBA00022630"/>
    </source>
</evidence>
<dbReference type="eggNOG" id="COG1252">
    <property type="taxonomic scope" value="Bacteria"/>
</dbReference>
<evidence type="ECO:0000256" key="5">
    <source>
        <dbReference type="ARBA" id="ARBA00023002"/>
    </source>
</evidence>
<dbReference type="InterPro" id="IPR036188">
    <property type="entry name" value="FAD/NAD-bd_sf"/>
</dbReference>
<keyword evidence="5 9" id="KW-0560">Oxidoreductase</keyword>
<comment type="caution">
    <text evidence="9">The sequence shown here is derived from an EMBL/GenBank/DDBJ whole genome shotgun (WGS) entry which is preliminary data.</text>
</comment>
<dbReference type="GO" id="GO:0050136">
    <property type="term" value="F:NADH dehydrogenase (quinone) (non-electrogenic) activity"/>
    <property type="evidence" value="ECO:0007669"/>
    <property type="project" value="UniProtKB-EC"/>
</dbReference>
<evidence type="ECO:0000313" key="10">
    <source>
        <dbReference type="EMBL" id="EJZ82396.1"/>
    </source>
</evidence>
<dbReference type="PRINTS" id="PR00411">
    <property type="entry name" value="PNDRDTASEI"/>
</dbReference>
<reference evidence="9 12" key="1">
    <citation type="journal article" date="2012" name="J. Bacteriol.">
        <title>Draft Genome Sequence of Turicella otitidis ATCC 51513, Isolated from Middle Ear Fluid from a Child with Otitis Media.</title>
        <authorList>
            <person name="Brinkrolf K."/>
            <person name="Schneider J."/>
            <person name="Knecht M."/>
            <person name="Ruckert C."/>
            <person name="Tauch A."/>
        </authorList>
    </citation>
    <scope>NUCLEOTIDE SEQUENCE [LARGE SCALE GENOMIC DNA]</scope>
    <source>
        <strain evidence="9 12">ATCC 51513</strain>
    </source>
</reference>
<keyword evidence="11" id="KW-1185">Reference proteome</keyword>
<name>I7LC30_9CORY</name>
<dbReference type="EC" id="1.6.5.9" evidence="2"/>
<dbReference type="HOGENOM" id="CLU_021377_7_1_11"/>
<evidence type="ECO:0000313" key="12">
    <source>
        <dbReference type="Proteomes" id="UP000011016"/>
    </source>
</evidence>
<proteinExistence type="inferred from homology"/>